<evidence type="ECO:0000256" key="2">
    <source>
        <dbReference type="ARBA" id="ARBA00006991"/>
    </source>
</evidence>
<dbReference type="KEGG" id="dpl:KGM_215087B"/>
<keyword evidence="7" id="KW-0539">Nucleus</keyword>
<gene>
    <name evidence="10" type="ORF">KGM_215087B</name>
</gene>
<evidence type="ECO:0000256" key="7">
    <source>
        <dbReference type="ARBA" id="ARBA00023242"/>
    </source>
</evidence>
<dbReference type="GO" id="GO:0008270">
    <property type="term" value="F:zinc ion binding"/>
    <property type="evidence" value="ECO:0007669"/>
    <property type="project" value="UniProtKB-KW"/>
</dbReference>
<evidence type="ECO:0000256" key="8">
    <source>
        <dbReference type="PROSITE-ProRule" id="PRU00042"/>
    </source>
</evidence>
<feature type="non-terminal residue" evidence="10">
    <location>
        <position position="1"/>
    </location>
</feature>
<dbReference type="Proteomes" id="UP000007151">
    <property type="component" value="Unassembled WGS sequence"/>
</dbReference>
<evidence type="ECO:0000256" key="4">
    <source>
        <dbReference type="ARBA" id="ARBA00022737"/>
    </source>
</evidence>
<sequence length="137" mass="15751">WTSYLSHVRMKHPSEHICGACGYSFVSRLGLNMHRTMMHKDLLEQDGVGEDNKDSPYCGQCDVKFITLEAYKRHMSHSGEKPYVCQVCGKAFAQSNSRKLHVRTVHLKQSAPYVSRARLERRTRATKEHAPASHFLY</sequence>
<proteinExistence type="inferred from homology"/>
<dbReference type="EMBL" id="AGBW02009305">
    <property type="protein sequence ID" value="OWR51115.1"/>
    <property type="molecule type" value="Genomic_DNA"/>
</dbReference>
<dbReference type="InterPro" id="IPR013087">
    <property type="entry name" value="Znf_C2H2_type"/>
</dbReference>
<dbReference type="GO" id="GO:0005634">
    <property type="term" value="C:nucleus"/>
    <property type="evidence" value="ECO:0007669"/>
    <property type="project" value="UniProtKB-SubCell"/>
</dbReference>
<keyword evidence="6" id="KW-0862">Zinc</keyword>
<dbReference type="PANTHER" id="PTHR24394:SF29">
    <property type="entry name" value="MYONEURIN"/>
    <property type="match status" value="1"/>
</dbReference>
<reference evidence="10 11" key="1">
    <citation type="journal article" date="2011" name="Cell">
        <title>The monarch butterfly genome yields insights into long-distance migration.</title>
        <authorList>
            <person name="Zhan S."/>
            <person name="Merlin C."/>
            <person name="Boore J.L."/>
            <person name="Reppert S.M."/>
        </authorList>
    </citation>
    <scope>NUCLEOTIDE SEQUENCE [LARGE SCALE GENOMIC DNA]</scope>
    <source>
        <strain evidence="10">F-2</strain>
    </source>
</reference>
<evidence type="ECO:0000256" key="1">
    <source>
        <dbReference type="ARBA" id="ARBA00004123"/>
    </source>
</evidence>
<feature type="domain" description="C2H2-type" evidence="9">
    <location>
        <begin position="16"/>
        <end position="39"/>
    </location>
</feature>
<dbReference type="Gene3D" id="3.30.160.60">
    <property type="entry name" value="Classic Zinc Finger"/>
    <property type="match status" value="2"/>
</dbReference>
<organism evidence="10 11">
    <name type="scientific">Danaus plexippus plexippus</name>
    <dbReference type="NCBI Taxonomy" id="278856"/>
    <lineage>
        <taxon>Eukaryota</taxon>
        <taxon>Metazoa</taxon>
        <taxon>Ecdysozoa</taxon>
        <taxon>Arthropoda</taxon>
        <taxon>Hexapoda</taxon>
        <taxon>Insecta</taxon>
        <taxon>Pterygota</taxon>
        <taxon>Neoptera</taxon>
        <taxon>Endopterygota</taxon>
        <taxon>Lepidoptera</taxon>
        <taxon>Glossata</taxon>
        <taxon>Ditrysia</taxon>
        <taxon>Papilionoidea</taxon>
        <taxon>Nymphalidae</taxon>
        <taxon>Danainae</taxon>
        <taxon>Danaini</taxon>
        <taxon>Danaina</taxon>
        <taxon>Danaus</taxon>
        <taxon>Danaus</taxon>
    </lineage>
</organism>
<dbReference type="PROSITE" id="PS00028">
    <property type="entry name" value="ZINC_FINGER_C2H2_1"/>
    <property type="match status" value="2"/>
</dbReference>
<dbReference type="Pfam" id="PF00096">
    <property type="entry name" value="zf-C2H2"/>
    <property type="match status" value="1"/>
</dbReference>
<dbReference type="PROSITE" id="PS50157">
    <property type="entry name" value="ZINC_FINGER_C2H2_2"/>
    <property type="match status" value="2"/>
</dbReference>
<dbReference type="AlphaFoldDB" id="A0A212FBK6"/>
<dbReference type="InterPro" id="IPR036236">
    <property type="entry name" value="Znf_C2H2_sf"/>
</dbReference>
<keyword evidence="5 8" id="KW-0863">Zinc-finger</keyword>
<evidence type="ECO:0000313" key="11">
    <source>
        <dbReference type="Proteomes" id="UP000007151"/>
    </source>
</evidence>
<dbReference type="SUPFAM" id="SSF57667">
    <property type="entry name" value="beta-beta-alpha zinc fingers"/>
    <property type="match status" value="1"/>
</dbReference>
<keyword evidence="4" id="KW-0677">Repeat</keyword>
<keyword evidence="11" id="KW-1185">Reference proteome</keyword>
<evidence type="ECO:0000256" key="6">
    <source>
        <dbReference type="ARBA" id="ARBA00022833"/>
    </source>
</evidence>
<keyword evidence="3" id="KW-0479">Metal-binding</keyword>
<evidence type="ECO:0000259" key="9">
    <source>
        <dbReference type="PROSITE" id="PS50157"/>
    </source>
</evidence>
<evidence type="ECO:0000256" key="5">
    <source>
        <dbReference type="ARBA" id="ARBA00022771"/>
    </source>
</evidence>
<protein>
    <submittedName>
        <fullName evidence="10">Zinc finger protein 700</fullName>
    </submittedName>
</protein>
<accession>A0A212FBK6</accession>
<feature type="domain" description="C2H2-type" evidence="9">
    <location>
        <begin position="83"/>
        <end position="111"/>
    </location>
</feature>
<comment type="subcellular location">
    <subcellularLocation>
        <location evidence="1">Nucleus</location>
    </subcellularLocation>
</comment>
<dbReference type="PANTHER" id="PTHR24394">
    <property type="entry name" value="ZINC FINGER PROTEIN"/>
    <property type="match status" value="1"/>
</dbReference>
<dbReference type="SMART" id="SM00355">
    <property type="entry name" value="ZnF_C2H2"/>
    <property type="match status" value="3"/>
</dbReference>
<comment type="similarity">
    <text evidence="2">Belongs to the krueppel C2H2-type zinc-finger protein family.</text>
</comment>
<dbReference type="GO" id="GO:0000981">
    <property type="term" value="F:DNA-binding transcription factor activity, RNA polymerase II-specific"/>
    <property type="evidence" value="ECO:0007669"/>
    <property type="project" value="TreeGrafter"/>
</dbReference>
<evidence type="ECO:0000256" key="3">
    <source>
        <dbReference type="ARBA" id="ARBA00022723"/>
    </source>
</evidence>
<comment type="caution">
    <text evidence="10">The sequence shown here is derived from an EMBL/GenBank/DDBJ whole genome shotgun (WGS) entry which is preliminary data.</text>
</comment>
<evidence type="ECO:0000313" key="10">
    <source>
        <dbReference type="EMBL" id="OWR51115.1"/>
    </source>
</evidence>
<name>A0A212FBK6_DANPL</name>
<dbReference type="FunFam" id="3.30.160.60:FF:001442">
    <property type="entry name" value="zinc finger protein 696"/>
    <property type="match status" value="1"/>
</dbReference>
<dbReference type="InParanoid" id="A0A212FBK6"/>